<accession>A0A919JK55</accession>
<dbReference type="Proteomes" id="UP000647172">
    <property type="component" value="Unassembled WGS sequence"/>
</dbReference>
<keyword evidence="2" id="KW-0812">Transmembrane</keyword>
<sequence length="79" mass="7906">MTEFDRRNTAPPPDGNPDNLRPHLALSVRDALVLTLTTTTGVAAGGLAHLAGQGAAAAVIMGTSAAGAAVLLFDKVIGK</sequence>
<proteinExistence type="predicted"/>
<feature type="transmembrane region" description="Helical" evidence="2">
    <location>
        <begin position="31"/>
        <end position="48"/>
    </location>
</feature>
<keyword evidence="2" id="KW-1133">Transmembrane helix</keyword>
<evidence type="ECO:0000313" key="3">
    <source>
        <dbReference type="EMBL" id="GIE52046.1"/>
    </source>
</evidence>
<dbReference type="RefSeq" id="WP_203773100.1">
    <property type="nucleotide sequence ID" value="NZ_BAAAYJ010000106.1"/>
</dbReference>
<keyword evidence="4" id="KW-1185">Reference proteome</keyword>
<dbReference type="EMBL" id="BOMQ01000063">
    <property type="protein sequence ID" value="GIE52046.1"/>
    <property type="molecule type" value="Genomic_DNA"/>
</dbReference>
<name>A0A919JK55_9ACTN</name>
<keyword evidence="2" id="KW-0472">Membrane</keyword>
<evidence type="ECO:0000256" key="1">
    <source>
        <dbReference type="SAM" id="MobiDB-lite"/>
    </source>
</evidence>
<evidence type="ECO:0000313" key="4">
    <source>
        <dbReference type="Proteomes" id="UP000647172"/>
    </source>
</evidence>
<evidence type="ECO:0000256" key="2">
    <source>
        <dbReference type="SAM" id="Phobius"/>
    </source>
</evidence>
<feature type="transmembrane region" description="Helical" evidence="2">
    <location>
        <begin position="54"/>
        <end position="73"/>
    </location>
</feature>
<feature type="region of interest" description="Disordered" evidence="1">
    <location>
        <begin position="1"/>
        <end position="22"/>
    </location>
</feature>
<comment type="caution">
    <text evidence="3">The sequence shown here is derived from an EMBL/GenBank/DDBJ whole genome shotgun (WGS) entry which is preliminary data.</text>
</comment>
<gene>
    <name evidence="3" type="ORF">Ani05nite_55800</name>
</gene>
<organism evidence="3 4">
    <name type="scientific">Actinoplanes nipponensis</name>
    <dbReference type="NCBI Taxonomy" id="135950"/>
    <lineage>
        <taxon>Bacteria</taxon>
        <taxon>Bacillati</taxon>
        <taxon>Actinomycetota</taxon>
        <taxon>Actinomycetes</taxon>
        <taxon>Micromonosporales</taxon>
        <taxon>Micromonosporaceae</taxon>
        <taxon>Actinoplanes</taxon>
    </lineage>
</organism>
<protein>
    <submittedName>
        <fullName evidence="3">Uncharacterized protein</fullName>
    </submittedName>
</protein>
<reference evidence="3" key="1">
    <citation type="submission" date="2021-01" db="EMBL/GenBank/DDBJ databases">
        <title>Whole genome shotgun sequence of Actinoplanes nipponensis NBRC 14063.</title>
        <authorList>
            <person name="Komaki H."/>
            <person name="Tamura T."/>
        </authorList>
    </citation>
    <scope>NUCLEOTIDE SEQUENCE</scope>
    <source>
        <strain evidence="3">NBRC 14063</strain>
    </source>
</reference>
<dbReference type="AlphaFoldDB" id="A0A919JK55"/>